<dbReference type="PRINTS" id="PR00173">
    <property type="entry name" value="EDTRNSPORT"/>
</dbReference>
<name>A0ABW9YBF9_9GAMM</name>
<dbReference type="PANTHER" id="PTHR42865">
    <property type="entry name" value="PROTON/GLUTAMATE-ASPARTATE SYMPORTER"/>
    <property type="match status" value="1"/>
</dbReference>
<reference evidence="8 9" key="1">
    <citation type="journal article" date="2017" name="Int. J. Syst. Evol. Microbiol.">
        <title>Photobacterium alginatilyticum sp. nov., a marine bacterium isolated from bottom seawater.</title>
        <authorList>
            <person name="Wang X."/>
            <person name="Wang Y."/>
            <person name="Yang X."/>
            <person name="Sun H."/>
            <person name="Li B."/>
            <person name="Zhang X.H."/>
        </authorList>
    </citation>
    <scope>NUCLEOTIDE SEQUENCE [LARGE SCALE GENOMIC DNA]</scope>
    <source>
        <strain evidence="8 9">P03D4</strain>
    </source>
</reference>
<evidence type="ECO:0000313" key="8">
    <source>
        <dbReference type="EMBL" id="NBI51097.1"/>
    </source>
</evidence>
<keyword evidence="6 7" id="KW-0472">Membrane</keyword>
<evidence type="ECO:0000313" key="9">
    <source>
        <dbReference type="Proteomes" id="UP000738517"/>
    </source>
</evidence>
<keyword evidence="4 7" id="KW-0812">Transmembrane</keyword>
<dbReference type="Gene3D" id="1.10.3860.10">
    <property type="entry name" value="Sodium:dicarboxylate symporter"/>
    <property type="match status" value="1"/>
</dbReference>
<dbReference type="PANTHER" id="PTHR42865:SF5">
    <property type="entry name" value="L-CYSTINE TRANSPORTER TCYP"/>
    <property type="match status" value="1"/>
</dbReference>
<dbReference type="InterPro" id="IPR036458">
    <property type="entry name" value="Na:dicarbo_symporter_sf"/>
</dbReference>
<proteinExistence type="inferred from homology"/>
<keyword evidence="3" id="KW-0813">Transport</keyword>
<feature type="transmembrane region" description="Helical" evidence="7">
    <location>
        <begin position="368"/>
        <end position="387"/>
    </location>
</feature>
<evidence type="ECO:0000256" key="5">
    <source>
        <dbReference type="ARBA" id="ARBA00022989"/>
    </source>
</evidence>
<evidence type="ECO:0000256" key="2">
    <source>
        <dbReference type="ARBA" id="ARBA00006148"/>
    </source>
</evidence>
<feature type="transmembrane region" description="Helical" evidence="7">
    <location>
        <begin position="33"/>
        <end position="51"/>
    </location>
</feature>
<dbReference type="Pfam" id="PF00375">
    <property type="entry name" value="SDF"/>
    <property type="match status" value="1"/>
</dbReference>
<feature type="transmembrane region" description="Helical" evidence="7">
    <location>
        <begin position="63"/>
        <end position="92"/>
    </location>
</feature>
<sequence>MMYLVINLALFALLIGFLFKQQKAEYTLSRQVFTGLGFGVIFGGALQLVYGGGSPVIADTLDYINIIGAGYVSLLKMIIMPLIMVSIIGAIIKVKDSGSLGKISGLSIGILLATTAASALIGILVSNLFGLSAEGIVQGAREIARGEVLETRLSTVESLSFADMIISFFPVNPFADLAGSRPTSTIAVVIFSAFIGVAGLSVIRNQPDLGASFEKFINVAQEVVRTLVRMVLSLTPYGVLALMSKVVAGSNYDDILSLINFVTASYVGLALILVMHLVLVSFVGINPVRYLKKILPVLTFAFTSRSSAGTIPLNVDTQVKKLGNGEGVANFSASFGATMGQNGCAGLYPAMLAVMIAPTIGINPLDPGFMLTLIAIVTISSFGIAGVGGGATFAALIVLSALDMPVALAGLLISIEPLIDMGRTAVNVSGAMTAGTITSRVLGQADNSLFDADDDNDNKAVNA</sequence>
<evidence type="ECO:0000256" key="4">
    <source>
        <dbReference type="ARBA" id="ARBA00022692"/>
    </source>
</evidence>
<evidence type="ECO:0000256" key="6">
    <source>
        <dbReference type="ARBA" id="ARBA00023136"/>
    </source>
</evidence>
<keyword evidence="9" id="KW-1185">Reference proteome</keyword>
<feature type="transmembrane region" description="Helical" evidence="7">
    <location>
        <begin position="263"/>
        <end position="285"/>
    </location>
</feature>
<dbReference type="EMBL" id="RSEJ01000001">
    <property type="protein sequence ID" value="NBI51097.1"/>
    <property type="molecule type" value="Genomic_DNA"/>
</dbReference>
<feature type="transmembrane region" description="Helical" evidence="7">
    <location>
        <begin position="223"/>
        <end position="243"/>
    </location>
</feature>
<feature type="transmembrane region" description="Helical" evidence="7">
    <location>
        <begin position="393"/>
        <end position="413"/>
    </location>
</feature>
<feature type="transmembrane region" description="Helical" evidence="7">
    <location>
        <begin position="104"/>
        <end position="131"/>
    </location>
</feature>
<gene>
    <name evidence="8" type="ORF">EIZ48_00695</name>
</gene>
<keyword evidence="5 7" id="KW-1133">Transmembrane helix</keyword>
<comment type="similarity">
    <text evidence="2">Belongs to the dicarboxylate/amino acid:cation symporter (DAACS) (TC 2.A.23) family.</text>
</comment>
<dbReference type="SUPFAM" id="SSF118215">
    <property type="entry name" value="Proton glutamate symport protein"/>
    <property type="match status" value="1"/>
</dbReference>
<evidence type="ECO:0000256" key="3">
    <source>
        <dbReference type="ARBA" id="ARBA00022448"/>
    </source>
</evidence>
<organism evidence="8 9">
    <name type="scientific">Photobacterium alginatilyticum</name>
    <dbReference type="NCBI Taxonomy" id="1775171"/>
    <lineage>
        <taxon>Bacteria</taxon>
        <taxon>Pseudomonadati</taxon>
        <taxon>Pseudomonadota</taxon>
        <taxon>Gammaproteobacteria</taxon>
        <taxon>Vibrionales</taxon>
        <taxon>Vibrionaceae</taxon>
        <taxon>Photobacterium</taxon>
    </lineage>
</organism>
<dbReference type="InterPro" id="IPR001991">
    <property type="entry name" value="Na-dicarboxylate_symporter"/>
</dbReference>
<protein>
    <submittedName>
        <fullName evidence="8">L-cystine transporter</fullName>
    </submittedName>
</protein>
<evidence type="ECO:0000256" key="7">
    <source>
        <dbReference type="SAM" id="Phobius"/>
    </source>
</evidence>
<evidence type="ECO:0000256" key="1">
    <source>
        <dbReference type="ARBA" id="ARBA00004141"/>
    </source>
</evidence>
<comment type="caution">
    <text evidence="8">The sequence shown here is derived from an EMBL/GenBank/DDBJ whole genome shotgun (WGS) entry which is preliminary data.</text>
</comment>
<comment type="subcellular location">
    <subcellularLocation>
        <location evidence="1">Membrane</location>
        <topology evidence="1">Multi-pass membrane protein</topology>
    </subcellularLocation>
</comment>
<accession>A0ABW9YBF9</accession>
<dbReference type="Proteomes" id="UP000738517">
    <property type="component" value="Unassembled WGS sequence"/>
</dbReference>
<feature type="transmembrane region" description="Helical" evidence="7">
    <location>
        <begin position="183"/>
        <end position="203"/>
    </location>
</feature>